<dbReference type="AlphaFoldDB" id="A0A4Z0NFY8"/>
<sequence>MSKEYGSCSWGPDKDGVSSPSRIAAPILAIPAWERAYEAVLVGDSLALGARFCPVQDADGGDRARYELAPGTLVAVAPPRSSSPNRAYAVEPDGTVAEVSLVEAEDRIDPAGEGRRSWRRRCVRAGLTDVPTRFTFQRHSYEVGVVYPWGGEDYVAVVTRAGERYVWARAVTYAEAQSLGIA</sequence>
<protein>
    <submittedName>
        <fullName evidence="1">Uncharacterized protein</fullName>
    </submittedName>
</protein>
<dbReference type="Proteomes" id="UP000297535">
    <property type="component" value="Unassembled WGS sequence"/>
</dbReference>
<evidence type="ECO:0000313" key="1">
    <source>
        <dbReference type="EMBL" id="TGD95238.1"/>
    </source>
</evidence>
<dbReference type="RefSeq" id="WP_135418795.1">
    <property type="nucleotide sequence ID" value="NZ_SRLB01000031.1"/>
</dbReference>
<dbReference type="EMBL" id="SRLB01000031">
    <property type="protein sequence ID" value="TGD95238.1"/>
    <property type="molecule type" value="Genomic_DNA"/>
</dbReference>
<keyword evidence="2" id="KW-1185">Reference proteome</keyword>
<name>A0A4Z0NFY8_9HYPH</name>
<organism evidence="1 2">
    <name type="scientific">Methylobacterium nonmethylotrophicum</name>
    <dbReference type="NCBI Taxonomy" id="1141884"/>
    <lineage>
        <taxon>Bacteria</taxon>
        <taxon>Pseudomonadati</taxon>
        <taxon>Pseudomonadota</taxon>
        <taxon>Alphaproteobacteria</taxon>
        <taxon>Hyphomicrobiales</taxon>
        <taxon>Methylobacteriaceae</taxon>
        <taxon>Methylobacterium</taxon>
    </lineage>
</organism>
<dbReference type="OrthoDB" id="7995903at2"/>
<comment type="caution">
    <text evidence="1">The sequence shown here is derived from an EMBL/GenBank/DDBJ whole genome shotgun (WGS) entry which is preliminary data.</text>
</comment>
<evidence type="ECO:0000313" key="2">
    <source>
        <dbReference type="Proteomes" id="UP000297535"/>
    </source>
</evidence>
<proteinExistence type="predicted"/>
<gene>
    <name evidence="1" type="ORF">EU555_28655</name>
</gene>
<reference evidence="1 2" key="1">
    <citation type="submission" date="2019-04" db="EMBL/GenBank/DDBJ databases">
        <authorList>
            <person name="Feng G."/>
            <person name="Zhu H."/>
        </authorList>
    </citation>
    <scope>NUCLEOTIDE SEQUENCE [LARGE SCALE GENOMIC DNA]</scope>
    <source>
        <strain evidence="1 2">6HR-1</strain>
    </source>
</reference>
<accession>A0A4Z0NFY8</accession>